<sequence length="596" mass="68221">MEETAILTVKIPGRLWFMLQDISEDIYQDTFVRSTKEGITICGIVEKAQAVKAALLEVASSYITEVIELPIFIPGNSPENRRIFDQLWLRVLGPKYFSTVEVLFEEPYLEIRGKREFVRSFKEVMTATIERVLPENVTIIPGDYRRIRDYDRTSEIERFAQANEVLCYLGEENVCLIDLATGEVEEAFESSLEAVKNCLFKWKEVLESLETKTDDVGLGRCGGLKSPTSFDVLQKRSWYLSAKEKTEKMKEDVVHERTVMVPSKFLTGLIGKDRRSWREIKVGYCVNLKILDQGKGTRSKQLMDEKSETPIVISGFGNDVNRAATGIFAKVKHLSSCRAARMQIDAIFHKRIAGYNYCHRNRIEYEHWVDIRFPRSDLRHPCPKHEDEIVVHGRSASVTKAKKDILEIYRWEKDAAKQKTIDVPLSMPKEVRQLLGDRLYDRSDKKHYKGVKLLRKFPCVGVDYEMKEEEGIATATVYGTEEALSRIPENLKRLKNMDYTATISVPTVYHDNFDSDERIKIMKAAGVEDLSEEQKLNLIQIPETGLEVKCSGEKLTVEIVAELIRERVEGIVDAIGKTSTVYFGEYCNCLTTENGD</sequence>
<dbReference type="InterPro" id="IPR036612">
    <property type="entry name" value="KH_dom_type_1_sf"/>
</dbReference>
<dbReference type="GeneID" id="36567191"/>
<name>A0A2P7YLT1_9ASCO</name>
<proteinExistence type="predicted"/>
<dbReference type="GO" id="GO:0003723">
    <property type="term" value="F:RNA binding"/>
    <property type="evidence" value="ECO:0007669"/>
    <property type="project" value="InterPro"/>
</dbReference>
<evidence type="ECO:0000259" key="1">
    <source>
        <dbReference type="SMART" id="SM00322"/>
    </source>
</evidence>
<dbReference type="RefSeq" id="XP_024712811.1">
    <property type="nucleotide sequence ID" value="XM_024859137.1"/>
</dbReference>
<dbReference type="Gene3D" id="3.30.1370.10">
    <property type="entry name" value="K Homology domain, type 1"/>
    <property type="match status" value="2"/>
</dbReference>
<keyword evidence="3" id="KW-1185">Reference proteome</keyword>
<dbReference type="Proteomes" id="UP000241107">
    <property type="component" value="Unassembled WGS sequence"/>
</dbReference>
<reference evidence="2 3" key="1">
    <citation type="submission" date="2018-03" db="EMBL/GenBank/DDBJ databases">
        <title>Candida pseudohaemulonii genome assembly and annotation.</title>
        <authorList>
            <person name="Munoz J.F."/>
            <person name="Gade L.G."/>
            <person name="Chow N.A."/>
            <person name="Litvintseva A.P."/>
            <person name="Loparev V.N."/>
            <person name="Cuomo C.A."/>
        </authorList>
    </citation>
    <scope>NUCLEOTIDE SEQUENCE [LARGE SCALE GENOMIC DNA]</scope>
    <source>
        <strain evidence="2 3">B12108</strain>
    </source>
</reference>
<dbReference type="OrthoDB" id="10027144at2759"/>
<evidence type="ECO:0000313" key="2">
    <source>
        <dbReference type="EMBL" id="PSK36938.1"/>
    </source>
</evidence>
<organism evidence="2 3">
    <name type="scientific">Candidozyma pseudohaemuli</name>
    <dbReference type="NCBI Taxonomy" id="418784"/>
    <lineage>
        <taxon>Eukaryota</taxon>
        <taxon>Fungi</taxon>
        <taxon>Dikarya</taxon>
        <taxon>Ascomycota</taxon>
        <taxon>Saccharomycotina</taxon>
        <taxon>Pichiomycetes</taxon>
        <taxon>Metschnikowiaceae</taxon>
        <taxon>Candidozyma</taxon>
    </lineage>
</organism>
<dbReference type="EMBL" id="PYFQ01000010">
    <property type="protein sequence ID" value="PSK36938.1"/>
    <property type="molecule type" value="Genomic_DNA"/>
</dbReference>
<comment type="caution">
    <text evidence="2">The sequence shown here is derived from an EMBL/GenBank/DDBJ whole genome shotgun (WGS) entry which is preliminary data.</text>
</comment>
<feature type="domain" description="K Homology" evidence="1">
    <location>
        <begin position="336"/>
        <end position="410"/>
    </location>
</feature>
<dbReference type="VEuPathDB" id="FungiDB:C7M61_003803"/>
<dbReference type="SUPFAM" id="SSF54791">
    <property type="entry name" value="Eukaryotic type KH-domain (KH-domain type I)"/>
    <property type="match status" value="2"/>
</dbReference>
<dbReference type="InterPro" id="IPR004087">
    <property type="entry name" value="KH_dom"/>
</dbReference>
<protein>
    <recommendedName>
        <fullName evidence="1">K Homology domain-containing protein</fullName>
    </recommendedName>
</protein>
<evidence type="ECO:0000313" key="3">
    <source>
        <dbReference type="Proteomes" id="UP000241107"/>
    </source>
</evidence>
<dbReference type="STRING" id="418784.A0A2P7YLT1"/>
<gene>
    <name evidence="2" type="ORF">C7M61_003803</name>
</gene>
<accession>A0A2P7YLT1</accession>
<dbReference type="SMART" id="SM00322">
    <property type="entry name" value="KH"/>
    <property type="match status" value="2"/>
</dbReference>
<dbReference type="AlphaFoldDB" id="A0A2P7YLT1"/>
<feature type="domain" description="K Homology" evidence="1">
    <location>
        <begin position="253"/>
        <end position="332"/>
    </location>
</feature>